<dbReference type="EMBL" id="JANLCJ010000050">
    <property type="protein sequence ID" value="MCS5736538.1"/>
    <property type="molecule type" value="Genomic_DNA"/>
</dbReference>
<organism evidence="2 3">
    <name type="scientific">Herbiconiux daphne</name>
    <dbReference type="NCBI Taxonomy" id="2970914"/>
    <lineage>
        <taxon>Bacteria</taxon>
        <taxon>Bacillati</taxon>
        <taxon>Actinomycetota</taxon>
        <taxon>Actinomycetes</taxon>
        <taxon>Micrococcales</taxon>
        <taxon>Microbacteriaceae</taxon>
        <taxon>Herbiconiux</taxon>
    </lineage>
</organism>
<feature type="domain" description="Ig-like" evidence="1">
    <location>
        <begin position="19"/>
        <end position="103"/>
    </location>
</feature>
<dbReference type="Pfam" id="PF13927">
    <property type="entry name" value="Ig_3"/>
    <property type="match status" value="1"/>
</dbReference>
<feature type="non-terminal residue" evidence="2">
    <location>
        <position position="712"/>
    </location>
</feature>
<dbReference type="Gene3D" id="2.60.40.10">
    <property type="entry name" value="Immunoglobulins"/>
    <property type="match status" value="2"/>
</dbReference>
<accession>A0ABT2H9H4</accession>
<dbReference type="InterPro" id="IPR007110">
    <property type="entry name" value="Ig-like_dom"/>
</dbReference>
<reference evidence="2" key="1">
    <citation type="submission" date="2022-08" db="EMBL/GenBank/DDBJ databases">
        <authorList>
            <person name="Deng Y."/>
            <person name="Han X.-F."/>
            <person name="Zhang Y.-Q."/>
        </authorList>
    </citation>
    <scope>NUCLEOTIDE SEQUENCE</scope>
    <source>
        <strain evidence="2">CPCC 203386</strain>
    </source>
</reference>
<feature type="domain" description="Ig-like" evidence="1">
    <location>
        <begin position="296"/>
        <end position="382"/>
    </location>
</feature>
<dbReference type="SMART" id="SM00409">
    <property type="entry name" value="IG"/>
    <property type="match status" value="2"/>
</dbReference>
<dbReference type="Gene3D" id="2.60.40.1080">
    <property type="match status" value="2"/>
</dbReference>
<dbReference type="InterPro" id="IPR003343">
    <property type="entry name" value="Big_2"/>
</dbReference>
<dbReference type="Proteomes" id="UP001165586">
    <property type="component" value="Unassembled WGS sequence"/>
</dbReference>
<evidence type="ECO:0000259" key="1">
    <source>
        <dbReference type="PROSITE" id="PS50835"/>
    </source>
</evidence>
<evidence type="ECO:0000313" key="3">
    <source>
        <dbReference type="Proteomes" id="UP001165586"/>
    </source>
</evidence>
<gene>
    <name evidence="2" type="ORF">N1032_22660</name>
</gene>
<dbReference type="InterPro" id="IPR036179">
    <property type="entry name" value="Ig-like_dom_sf"/>
</dbReference>
<proteinExistence type="predicted"/>
<dbReference type="InterPro" id="IPR008964">
    <property type="entry name" value="Invasin/intimin_cell_adhesion"/>
</dbReference>
<evidence type="ECO:0000313" key="2">
    <source>
        <dbReference type="EMBL" id="MCS5736538.1"/>
    </source>
</evidence>
<dbReference type="PROSITE" id="PS50835">
    <property type="entry name" value="IG_LIKE"/>
    <property type="match status" value="2"/>
</dbReference>
<keyword evidence="3" id="KW-1185">Reference proteome</keyword>
<feature type="non-terminal residue" evidence="2">
    <location>
        <position position="1"/>
    </location>
</feature>
<protein>
    <submittedName>
        <fullName evidence="2">Immunoglobulin domain-containing protein</fullName>
    </submittedName>
</protein>
<dbReference type="InterPro" id="IPR003599">
    <property type="entry name" value="Ig_sub"/>
</dbReference>
<dbReference type="SUPFAM" id="SSF48726">
    <property type="entry name" value="Immunoglobulin"/>
    <property type="match status" value="2"/>
</dbReference>
<dbReference type="SUPFAM" id="SSF49373">
    <property type="entry name" value="Invasin/intimin cell-adhesion fragments"/>
    <property type="match status" value="2"/>
</dbReference>
<dbReference type="SMART" id="SM00635">
    <property type="entry name" value="BID_2"/>
    <property type="match status" value="2"/>
</dbReference>
<dbReference type="Pfam" id="PF02368">
    <property type="entry name" value="Big_2"/>
    <property type="match status" value="1"/>
</dbReference>
<dbReference type="RefSeq" id="WP_259542568.1">
    <property type="nucleotide sequence ID" value="NZ_JANLCJ010000050.1"/>
</dbReference>
<dbReference type="InterPro" id="IPR013783">
    <property type="entry name" value="Ig-like_fold"/>
</dbReference>
<sequence length="712" mass="74414">CWIGGTNHIPGSNPPNVSPSVTPVITKQPVATFSTTSGGTITLSVTATSTAGTLSYQWYKDNSAILGQKSDTLTINNATIGQSGNYSVRVTNTESGKRPITVTSNTSNVTVTQAVIEATGITISGPTGGLAIGTTRPLTVTLTPTGAVAIVTWYSSDQLIATVSTTGVVTALKKGSAVISATITKSDGTVVTSNNYNLSVVDAQATGMSFTRTTETITSGNTTTIAYTFVPQGSTGTIVLSSSNDNVAKATLDSTGKIITLEGVSAGTATISATVNGYQSSNSVAVTVEQKQSTMPDYDRTIKYDINVQAGQPIDIVIPMKNQSVMGTVTYKWVKDDGSANGVDTGITTQNFHIDNATLAEAGVYYCWVTNTDAGASPTTITTPKATVVVSATVIPDASWVADMPTTLDAGTDFDIEWQDGVGPFEVREIRTSDTPEHLVNNSTQAGRTYKFETFGDRYNQAYKKAGTYRVDIVDKGVTPNKTLQSRITSLHDYHINLVKSSGDGTLAAYNPATYNQALEIDEGKTIELTVQKIDELTNTAVASGGNNFKILLAGDSSIATGTIKASDTNKRTLVIAGVKAGTTTYSLTTSDMKGDSDLVITVKSTAPVEPKVASVQIAKRFDVLRSDAAAPYNTNIINPAAPIRALDASGNVVDASKYTVKWELDGTTAGADISPDGKLTWTPGTVDPNVDVKVTVTNNSDSSTVTATGTL</sequence>
<comment type="caution">
    <text evidence="2">The sequence shown here is derived from an EMBL/GenBank/DDBJ whole genome shotgun (WGS) entry which is preliminary data.</text>
</comment>
<name>A0ABT2H9H4_9MICO</name>